<dbReference type="Pfam" id="PF00172">
    <property type="entry name" value="Zn_clus"/>
    <property type="match status" value="1"/>
</dbReference>
<dbReference type="InterPro" id="IPR012001">
    <property type="entry name" value="Thiamin_PyroP_enz_TPP-bd_dom"/>
</dbReference>
<comment type="cofactor">
    <cofactor evidence="1">
        <name>thiamine diphosphate</name>
        <dbReference type="ChEBI" id="CHEBI:58937"/>
    </cofactor>
</comment>
<dbReference type="InterPro" id="IPR029061">
    <property type="entry name" value="THDP-binding"/>
</dbReference>
<dbReference type="Pfam" id="PF00205">
    <property type="entry name" value="TPP_enzyme_M"/>
    <property type="match status" value="1"/>
</dbReference>
<feature type="compositionally biased region" description="Polar residues" evidence="10">
    <location>
        <begin position="111"/>
        <end position="120"/>
    </location>
</feature>
<keyword evidence="9" id="KW-0539">Nucleus</keyword>
<evidence type="ECO:0000313" key="12">
    <source>
        <dbReference type="EMBL" id="KAF5678703.1"/>
    </source>
</evidence>
<dbReference type="GO" id="GO:0004737">
    <property type="term" value="F:pyruvate decarboxylase activity"/>
    <property type="evidence" value="ECO:0007669"/>
    <property type="project" value="TreeGrafter"/>
</dbReference>
<evidence type="ECO:0000256" key="4">
    <source>
        <dbReference type="ARBA" id="ARBA00022723"/>
    </source>
</evidence>
<dbReference type="Pfam" id="PF02775">
    <property type="entry name" value="TPP_enzyme_C"/>
    <property type="match status" value="1"/>
</dbReference>
<evidence type="ECO:0000256" key="7">
    <source>
        <dbReference type="ARBA" id="ARBA00023052"/>
    </source>
</evidence>
<dbReference type="CDD" id="cd02005">
    <property type="entry name" value="TPP_PDC_IPDC"/>
    <property type="match status" value="1"/>
</dbReference>
<dbReference type="InterPro" id="IPR029035">
    <property type="entry name" value="DHS-like_NAD/FAD-binding_dom"/>
</dbReference>
<dbReference type="InterPro" id="IPR036864">
    <property type="entry name" value="Zn2-C6_fun-type_DNA-bd_sf"/>
</dbReference>
<dbReference type="Gene3D" id="3.40.50.970">
    <property type="match status" value="2"/>
</dbReference>
<name>A0A8H5U093_FUSHE</name>
<evidence type="ECO:0000256" key="5">
    <source>
        <dbReference type="ARBA" id="ARBA00022793"/>
    </source>
</evidence>
<keyword evidence="7" id="KW-0786">Thiamine pyrophosphate</keyword>
<dbReference type="EMBL" id="JAAGWQ010000016">
    <property type="protein sequence ID" value="KAF5678703.1"/>
    <property type="molecule type" value="Genomic_DNA"/>
</dbReference>
<dbReference type="Gene3D" id="3.40.50.1220">
    <property type="entry name" value="TPP-binding domain"/>
    <property type="match status" value="1"/>
</dbReference>
<feature type="domain" description="Zn(2)-C6 fungal-type" evidence="11">
    <location>
        <begin position="1089"/>
        <end position="1119"/>
    </location>
</feature>
<dbReference type="CDD" id="cd00067">
    <property type="entry name" value="GAL4"/>
    <property type="match status" value="1"/>
</dbReference>
<dbReference type="SUPFAM" id="SSF57701">
    <property type="entry name" value="Zn2/Cys6 DNA-binding domain"/>
    <property type="match status" value="1"/>
</dbReference>
<dbReference type="GO" id="GO:0000287">
    <property type="term" value="F:magnesium ion binding"/>
    <property type="evidence" value="ECO:0007669"/>
    <property type="project" value="InterPro"/>
</dbReference>
<protein>
    <recommendedName>
        <fullName evidence="3">Pyruvate decarboxylase</fullName>
    </recommendedName>
</protein>
<dbReference type="InterPro" id="IPR001138">
    <property type="entry name" value="Zn2Cys6_DnaBD"/>
</dbReference>
<gene>
    <name evidence="12" type="ORF">FHETE_1144</name>
</gene>
<dbReference type="GO" id="GO:0005634">
    <property type="term" value="C:nucleus"/>
    <property type="evidence" value="ECO:0007669"/>
    <property type="project" value="TreeGrafter"/>
</dbReference>
<dbReference type="SMART" id="SM00066">
    <property type="entry name" value="GAL4"/>
    <property type="match status" value="1"/>
</dbReference>
<dbReference type="FunFam" id="3.40.50.970:FF:000024">
    <property type="entry name" value="Pyruvate decarboxylase isozyme"/>
    <property type="match status" value="1"/>
</dbReference>
<dbReference type="InterPro" id="IPR047214">
    <property type="entry name" value="TPP_PDC_IPDC"/>
</dbReference>
<feature type="region of interest" description="Disordered" evidence="10">
    <location>
        <begin position="135"/>
        <end position="165"/>
    </location>
</feature>
<dbReference type="InterPro" id="IPR011766">
    <property type="entry name" value="TPP_enzyme_TPP-bd"/>
</dbReference>
<evidence type="ECO:0000256" key="10">
    <source>
        <dbReference type="SAM" id="MobiDB-lite"/>
    </source>
</evidence>
<sequence>MDHLQQNLQTDLFDKLKEALADARLHQIGNPIVCLRAFIQDGDSADDDSGTYETNRQRRKEGFLFSHCISISHNITLDTESVVVPSSDRCEPSPTQTQPDSDHSRAENVAVTGNPTNTDLVSRKRKGGLRLALSSDSVSIDDDSSSRRQIQVKQDNFPKRTKPNPDGVFHAQESSLSKFIVGVWEQIHSGLTLEPLVLSEQVNLDAPTKANHDLSLPSLAVARGTQGQVNTTTESFSQSNLFCRRVTQASRTCRSIEVIVQARWVELFDSYVEYLGNTNPELSSTKTRMRALAEACTDFGWSEKELRNKMAIWRGYKEIKDALGWAALVFSGMGLYRLCKYRIGFDVEKFYRARALRLQIEVAADTLHPNWRHLLAIVGESTQRAFTGHPHDWVVHQNGSDPVPLRATYLEWDPQFAFEHIDESALDTKAWGADDPRWIPPPNAAVCITNSIICDVCGQIQSNEPATNACKCFASLFGGQRLPSAVQVFRTSNGRNNGLQALVPFERGVAIGEFLGLVTKGIEDQDVLDNEAGTRHVYGVPGDFTLKALDHLPRSGLQFVGCCNELNAGYVADGYARSQRHRLGTGLGALMTTYGVGELSAANAIAGSYAEYLPVVHIVGSPSQKARSVSAASIGGKKPHRHIHHTLADSRIGVYREIAEKFTVAQLDLATTEPERVPSQVDWVLSQALRQSRPVYIELPSDVVEIAVPAQALERPLDQGSSSVDRFQSKHTKEKAQQLLHKLHVAQRPFILVDRGDGIEIARHKINELARRSGIPTASLPSGASMVDNSLPNYFGVYSGPIGTVDLTSAVRSADLVLAFGCQLSDTQTLGWSVLPERKNMVIMGRNDIEGEEADVEGVVEEMIQTLDKSNLQSQDTSSWGNFRLQPPQILNPEAPINQDEFYIHLSEHLQKDDTVLLGNATPIIGGRDFVLPQFSQLIASGMWFSIGHMLPAALGVSQAKASENSKGRTILLEGDGSFQMTAQELSTIIHKRANMAIFIINNAGYTYERYIHGMDKEYNDVAPWNYSAAPQLFGQPPEGYPIQSYRVETCKDLEPLLPQPSDGPGEALPHVLVNKLAPTSRKNRVVSACQPCKLKKVRCDGIRPECNVCHQRGRNCVYPVEISKVEGLVKRQKALQENVESFVTLYQHLQDKPSSEANALFERIRNGLGIDAALEFVKAKDNSSALAFRDPPSARVEWSQQIHDCNLLFESELLPTEISDVAVQALRDGVDCYFSYLGTMFPIYSRPEVDSIIDTFLSTQSSSQGSSSEQSVDRKVAYGELLAVCALGFQYDRQTLPNGNSSICTPFYHKARLFLDHVVEKEPLRAMRMCCCLGIYNVIAKSSLAVSYTDWGILLGSSSGLRMEKKPPGLSETEFQGYLKTFRALITIRSWVTATLGHIPSPEITRCIHETKDQIDNAAFDCTENAVTNTIQQKMAQITVLKANILRTVASFRTLSPVILGQMHSDLERWRTSLPYCLRLETLMESSSISPEQRRVAFYMHLFYMSALILKARALLASPEQAAPNEDSQSRFTILEGVRAARSSVRLLGLFLDEKAVVKNCWLTIYQCYITFLALSYTSVKRFLVEGANTFQSQDTFLSAKCIEILALCATKDRIARSFHARLCKYQSILRELLPKSAYVMSKGVDSYDESAFGDSYLFVNISGHTELHNLMNELVEMLCYPLTLLKGSTDRIQYPTIVEASVKADISFAHHLASPFNMAEDELPEDLFPPGKSMQGGNEEEAEGYVSGSVPYGWDVSVWSQNSADGEVTEE</sequence>
<dbReference type="SUPFAM" id="SSF82199">
    <property type="entry name" value="SET domain"/>
    <property type="match status" value="1"/>
</dbReference>
<dbReference type="SUPFAM" id="SSF52467">
    <property type="entry name" value="DHS-like NAD/FAD-binding domain"/>
    <property type="match status" value="1"/>
</dbReference>
<evidence type="ECO:0000256" key="1">
    <source>
        <dbReference type="ARBA" id="ARBA00001964"/>
    </source>
</evidence>
<dbReference type="GO" id="GO:0030976">
    <property type="term" value="F:thiamine pyrophosphate binding"/>
    <property type="evidence" value="ECO:0007669"/>
    <property type="project" value="InterPro"/>
</dbReference>
<dbReference type="InterPro" id="IPR012000">
    <property type="entry name" value="Thiamin_PyroP_enz_cen_dom"/>
</dbReference>
<evidence type="ECO:0000256" key="8">
    <source>
        <dbReference type="ARBA" id="ARBA00023239"/>
    </source>
</evidence>
<evidence type="ECO:0000256" key="2">
    <source>
        <dbReference type="ARBA" id="ARBA00007812"/>
    </source>
</evidence>
<keyword evidence="8" id="KW-0456">Lyase</keyword>
<dbReference type="Pfam" id="PF02776">
    <property type="entry name" value="TPP_enzyme_N"/>
    <property type="match status" value="1"/>
</dbReference>
<dbReference type="PANTHER" id="PTHR43452:SF11">
    <property type="entry name" value="PYRUVATE DECARBOXYLASE"/>
    <property type="match status" value="1"/>
</dbReference>
<reference evidence="12 13" key="1">
    <citation type="submission" date="2020-05" db="EMBL/GenBank/DDBJ databases">
        <title>Identification and distribution of gene clusters putatively required for synthesis of sphingolipid metabolism inhibitors in phylogenetically diverse species of the filamentous fungus Fusarium.</title>
        <authorList>
            <person name="Kim H.-S."/>
            <person name="Busman M."/>
            <person name="Brown D.W."/>
            <person name="Divon H."/>
            <person name="Uhlig S."/>
            <person name="Proctor R.H."/>
        </authorList>
    </citation>
    <scope>NUCLEOTIDE SEQUENCE [LARGE SCALE GENOMIC DNA]</scope>
    <source>
        <strain evidence="12 13">NRRL 20693</strain>
    </source>
</reference>
<dbReference type="PROSITE" id="PS50048">
    <property type="entry name" value="ZN2_CY6_FUNGAL_2"/>
    <property type="match status" value="1"/>
</dbReference>
<keyword evidence="6" id="KW-0460">Magnesium</keyword>
<evidence type="ECO:0000256" key="6">
    <source>
        <dbReference type="ARBA" id="ARBA00022842"/>
    </source>
</evidence>
<dbReference type="Gene3D" id="4.10.240.10">
    <property type="entry name" value="Zn(2)-C6 fungal-type DNA-binding domain"/>
    <property type="match status" value="1"/>
</dbReference>
<organism evidence="12 13">
    <name type="scientific">Fusarium heterosporum</name>
    <dbReference type="NCBI Taxonomy" id="42747"/>
    <lineage>
        <taxon>Eukaryota</taxon>
        <taxon>Fungi</taxon>
        <taxon>Dikarya</taxon>
        <taxon>Ascomycota</taxon>
        <taxon>Pezizomycotina</taxon>
        <taxon>Sordariomycetes</taxon>
        <taxon>Hypocreomycetidae</taxon>
        <taxon>Hypocreales</taxon>
        <taxon>Nectriaceae</taxon>
        <taxon>Fusarium</taxon>
        <taxon>Fusarium heterosporum species complex</taxon>
    </lineage>
</organism>
<dbReference type="Proteomes" id="UP000567885">
    <property type="component" value="Unassembled WGS sequence"/>
</dbReference>
<comment type="similarity">
    <text evidence="2">Belongs to the TPP enzyme family.</text>
</comment>
<keyword evidence="13" id="KW-1185">Reference proteome</keyword>
<proteinExistence type="inferred from homology"/>
<dbReference type="GO" id="GO:0000949">
    <property type="term" value="P:aromatic amino acid family catabolic process to alcohol via Ehrlich pathway"/>
    <property type="evidence" value="ECO:0007669"/>
    <property type="project" value="TreeGrafter"/>
</dbReference>
<dbReference type="InterPro" id="IPR012110">
    <property type="entry name" value="PDC/IPDC-like"/>
</dbReference>
<dbReference type="GO" id="GO:0008270">
    <property type="term" value="F:zinc ion binding"/>
    <property type="evidence" value="ECO:0007669"/>
    <property type="project" value="InterPro"/>
</dbReference>
<dbReference type="InterPro" id="IPR046341">
    <property type="entry name" value="SET_dom_sf"/>
</dbReference>
<dbReference type="PANTHER" id="PTHR43452">
    <property type="entry name" value="PYRUVATE DECARBOXYLASE"/>
    <property type="match status" value="1"/>
</dbReference>
<dbReference type="InterPro" id="IPR047213">
    <property type="entry name" value="TPP_PYR_PDC_IPDC-like"/>
</dbReference>
<keyword evidence="4" id="KW-0479">Metal-binding</keyword>
<accession>A0A8H5U093</accession>
<dbReference type="SUPFAM" id="SSF52518">
    <property type="entry name" value="Thiamin diphosphate-binding fold (THDP-binding)"/>
    <property type="match status" value="2"/>
</dbReference>
<feature type="region of interest" description="Disordered" evidence="10">
    <location>
        <begin position="85"/>
        <end position="121"/>
    </location>
</feature>
<keyword evidence="5" id="KW-0210">Decarboxylase</keyword>
<comment type="caution">
    <text evidence="12">The sequence shown here is derived from an EMBL/GenBank/DDBJ whole genome shotgun (WGS) entry which is preliminary data.</text>
</comment>
<dbReference type="GO" id="GO:0005829">
    <property type="term" value="C:cytosol"/>
    <property type="evidence" value="ECO:0007669"/>
    <property type="project" value="TreeGrafter"/>
</dbReference>
<dbReference type="PROSITE" id="PS00463">
    <property type="entry name" value="ZN2_CY6_FUNGAL_1"/>
    <property type="match status" value="1"/>
</dbReference>
<dbReference type="GO" id="GO:0000981">
    <property type="term" value="F:DNA-binding transcription factor activity, RNA polymerase II-specific"/>
    <property type="evidence" value="ECO:0007669"/>
    <property type="project" value="InterPro"/>
</dbReference>
<dbReference type="CDD" id="cd12148">
    <property type="entry name" value="fungal_TF_MHR"/>
    <property type="match status" value="1"/>
</dbReference>
<evidence type="ECO:0000259" key="11">
    <source>
        <dbReference type="PROSITE" id="PS50048"/>
    </source>
</evidence>
<evidence type="ECO:0000256" key="9">
    <source>
        <dbReference type="ARBA" id="ARBA00023242"/>
    </source>
</evidence>
<evidence type="ECO:0000256" key="3">
    <source>
        <dbReference type="ARBA" id="ARBA00014422"/>
    </source>
</evidence>
<evidence type="ECO:0000313" key="13">
    <source>
        <dbReference type="Proteomes" id="UP000567885"/>
    </source>
</evidence>
<dbReference type="CDD" id="cd07038">
    <property type="entry name" value="TPP_PYR_PDC_IPDC_like"/>
    <property type="match status" value="1"/>
</dbReference>
<dbReference type="OrthoDB" id="308383at2759"/>